<evidence type="ECO:0000313" key="1">
    <source>
        <dbReference type="EMBL" id="SFK71377.1"/>
    </source>
</evidence>
<sequence length="331" mass="37396">MRLLALSEEIPSVVSRDLKACGIQLIPYGKQAEWTGQKVDGVLLTKEASQGAWEEALPVLSATPGLLLLYGPSIPYGWAQRLVDNSDGDEAWEVVRMALVADGEKALIGGTADGFWVRTLCRSLAKSQRVSLVCKAKEVDEAVRQLPLYFVWKERFFVELGEVCDQEGISLQTVARAMGMDRRVGQDWLYPERLDHRRVMQWIEREGRLVAEKSNVHRVALWGPAVLWREMDKSWLQGKEVCLVTQEDESIPNDIFPEWTTNRTWEKALKDADLLVIGKPDGIIRGLPLHELVLCMKQAIVLDACACFPLQEARSLLHSYRAIGEKTNVWE</sequence>
<name>A0A1I4BT40_9BACL</name>
<evidence type="ECO:0000313" key="2">
    <source>
        <dbReference type="Proteomes" id="UP000198915"/>
    </source>
</evidence>
<gene>
    <name evidence="1" type="ORF">SAMN05518846_11858</name>
</gene>
<dbReference type="EMBL" id="FORT01000018">
    <property type="protein sequence ID" value="SFK71377.1"/>
    <property type="molecule type" value="Genomic_DNA"/>
</dbReference>
<dbReference type="STRING" id="1884381.SAMN05518846_11858"/>
<dbReference type="Proteomes" id="UP000198915">
    <property type="component" value="Unassembled WGS sequence"/>
</dbReference>
<protein>
    <submittedName>
        <fullName evidence="1">Uncharacterized protein</fullName>
    </submittedName>
</protein>
<accession>A0A1I4BT40</accession>
<dbReference type="AlphaFoldDB" id="A0A1I4BT40"/>
<keyword evidence="2" id="KW-1185">Reference proteome</keyword>
<reference evidence="2" key="1">
    <citation type="submission" date="2016-10" db="EMBL/GenBank/DDBJ databases">
        <authorList>
            <person name="Varghese N."/>
            <person name="Submissions S."/>
        </authorList>
    </citation>
    <scope>NUCLEOTIDE SEQUENCE [LARGE SCALE GENOMIC DNA]</scope>
    <source>
        <strain evidence="2">OK042</strain>
    </source>
</reference>
<organism evidence="1 2">
    <name type="scientific">Brevibacillus centrosporus</name>
    <dbReference type="NCBI Taxonomy" id="54910"/>
    <lineage>
        <taxon>Bacteria</taxon>
        <taxon>Bacillati</taxon>
        <taxon>Bacillota</taxon>
        <taxon>Bacilli</taxon>
        <taxon>Bacillales</taxon>
        <taxon>Paenibacillaceae</taxon>
        <taxon>Brevibacillus</taxon>
    </lineage>
</organism>
<proteinExistence type="predicted"/>
<dbReference type="RefSeq" id="WP_092274887.1">
    <property type="nucleotide sequence ID" value="NZ_BJOE01000033.1"/>
</dbReference>